<proteinExistence type="predicted"/>
<keyword evidence="2" id="KW-0732">Signal</keyword>
<dbReference type="Proteomes" id="UP000619355">
    <property type="component" value="Unassembled WGS sequence"/>
</dbReference>
<feature type="region of interest" description="Disordered" evidence="1">
    <location>
        <begin position="25"/>
        <end position="61"/>
    </location>
</feature>
<evidence type="ECO:0000256" key="1">
    <source>
        <dbReference type="SAM" id="MobiDB-lite"/>
    </source>
</evidence>
<name>A0A919EVR4_9ACTN</name>
<evidence type="ECO:0000256" key="2">
    <source>
        <dbReference type="SAM" id="SignalP"/>
    </source>
</evidence>
<sequence>MLAQSVRVAAAAAACATIATAAYATTHHSQASDRTTAQAAASRPRAEAAPRPAQAPRVPQHGLVKGMRLPVENYMLPNADTAQVEDARSAVETACMQNHGFTFKPPSASNTVPAGFDGANMERRYGLADDNSARTHGYQLPGAVDPSQEQAESDAEEKAENRTDAWDKVLDETCIPEANQKVGIINPTDPAGELSARSFETTKAQAPVVKALAAWSSCMNRAGHSLRSPLDAGSAFPSAPGGGTASKPSRAEVRTATADVTCKKNSRLVAVWYKAEIAYQTKQIAVHSKQLQAQKAHNAKLIANARAVLAASGKR</sequence>
<comment type="caution">
    <text evidence="3">The sequence shown here is derived from an EMBL/GenBank/DDBJ whole genome shotgun (WGS) entry which is preliminary data.</text>
</comment>
<accession>A0A919EVR4</accession>
<feature type="compositionally biased region" description="Low complexity" evidence="1">
    <location>
        <begin position="37"/>
        <end position="60"/>
    </location>
</feature>
<reference evidence="4" key="1">
    <citation type="journal article" date="2019" name="Int. J. Syst. Evol. Microbiol.">
        <title>The Global Catalogue of Microorganisms (GCM) 10K type strain sequencing project: providing services to taxonomists for standard genome sequencing and annotation.</title>
        <authorList>
            <consortium name="The Broad Institute Genomics Platform"/>
            <consortium name="The Broad Institute Genome Sequencing Center for Infectious Disease"/>
            <person name="Wu L."/>
            <person name="Ma J."/>
        </authorList>
    </citation>
    <scope>NUCLEOTIDE SEQUENCE [LARGE SCALE GENOMIC DNA]</scope>
    <source>
        <strain evidence="4">JCM 4253</strain>
    </source>
</reference>
<evidence type="ECO:0008006" key="5">
    <source>
        <dbReference type="Google" id="ProtNLM"/>
    </source>
</evidence>
<feature type="region of interest" description="Disordered" evidence="1">
    <location>
        <begin position="132"/>
        <end position="162"/>
    </location>
</feature>
<dbReference type="RefSeq" id="WP_189979547.1">
    <property type="nucleotide sequence ID" value="NZ_BNBF01000003.1"/>
</dbReference>
<feature type="chain" id="PRO_5036905317" description="Secreted protein" evidence="2">
    <location>
        <begin position="25"/>
        <end position="315"/>
    </location>
</feature>
<evidence type="ECO:0000313" key="3">
    <source>
        <dbReference type="EMBL" id="GHG40891.1"/>
    </source>
</evidence>
<feature type="signal peptide" evidence="2">
    <location>
        <begin position="1"/>
        <end position="24"/>
    </location>
</feature>
<dbReference type="EMBL" id="BNBF01000003">
    <property type="protein sequence ID" value="GHG40891.1"/>
    <property type="molecule type" value="Genomic_DNA"/>
</dbReference>
<protein>
    <recommendedName>
        <fullName evidence="5">Secreted protein</fullName>
    </recommendedName>
</protein>
<feature type="region of interest" description="Disordered" evidence="1">
    <location>
        <begin position="231"/>
        <end position="252"/>
    </location>
</feature>
<gene>
    <name evidence="3" type="ORF">GCM10018980_15630</name>
</gene>
<organism evidence="3 4">
    <name type="scientific">Streptomyces capoamus</name>
    <dbReference type="NCBI Taxonomy" id="68183"/>
    <lineage>
        <taxon>Bacteria</taxon>
        <taxon>Bacillati</taxon>
        <taxon>Actinomycetota</taxon>
        <taxon>Actinomycetes</taxon>
        <taxon>Kitasatosporales</taxon>
        <taxon>Streptomycetaceae</taxon>
        <taxon>Streptomyces</taxon>
    </lineage>
</organism>
<evidence type="ECO:0000313" key="4">
    <source>
        <dbReference type="Proteomes" id="UP000619355"/>
    </source>
</evidence>
<dbReference type="AlphaFoldDB" id="A0A919EVR4"/>
<keyword evidence="4" id="KW-1185">Reference proteome</keyword>
<feature type="compositionally biased region" description="Polar residues" evidence="1">
    <location>
        <begin position="27"/>
        <end position="36"/>
    </location>
</feature>